<evidence type="ECO:0000256" key="5">
    <source>
        <dbReference type="ARBA" id="ARBA00023136"/>
    </source>
</evidence>
<dbReference type="PROSITE" id="PS50835">
    <property type="entry name" value="IG_LIKE"/>
    <property type="match status" value="6"/>
</dbReference>
<feature type="domain" description="Ig-like" evidence="8">
    <location>
        <begin position="64"/>
        <end position="167"/>
    </location>
</feature>
<feature type="domain" description="PKD" evidence="6">
    <location>
        <begin position="235"/>
        <end position="320"/>
    </location>
</feature>
<evidence type="ECO:0000256" key="4">
    <source>
        <dbReference type="ARBA" id="ARBA00022989"/>
    </source>
</evidence>
<dbReference type="PANTHER" id="PTHR46730">
    <property type="entry name" value="POLYCYSTIN-1"/>
    <property type="match status" value="1"/>
</dbReference>
<dbReference type="OrthoDB" id="564496at2"/>
<feature type="domain" description="Ig-like" evidence="8">
    <location>
        <begin position="235"/>
        <end position="317"/>
    </location>
</feature>
<dbReference type="Gene3D" id="2.60.40.3440">
    <property type="match status" value="1"/>
</dbReference>
<evidence type="ECO:0000256" key="2">
    <source>
        <dbReference type="ARBA" id="ARBA00022692"/>
    </source>
</evidence>
<dbReference type="Pfam" id="PF18911">
    <property type="entry name" value="PKD_4"/>
    <property type="match status" value="21"/>
</dbReference>
<dbReference type="InterPro" id="IPR006644">
    <property type="entry name" value="Cadg"/>
</dbReference>
<dbReference type="CDD" id="cd00146">
    <property type="entry name" value="PKD"/>
    <property type="match status" value="21"/>
</dbReference>
<dbReference type="SUPFAM" id="SSF49299">
    <property type="entry name" value="PKD domain"/>
    <property type="match status" value="21"/>
</dbReference>
<evidence type="ECO:0000259" key="6">
    <source>
        <dbReference type="PROSITE" id="PS50093"/>
    </source>
</evidence>
<dbReference type="InterPro" id="IPR002126">
    <property type="entry name" value="Cadherin-like_dom"/>
</dbReference>
<feature type="domain" description="PKD" evidence="6">
    <location>
        <begin position="1820"/>
        <end position="1875"/>
    </location>
</feature>
<gene>
    <name evidence="9" type="ORF">H1P_6420001</name>
</gene>
<dbReference type="PROSITE" id="PS50093">
    <property type="entry name" value="PKD"/>
    <property type="match status" value="21"/>
</dbReference>
<dbReference type="InterPro" id="IPR003599">
    <property type="entry name" value="Ig_sub"/>
</dbReference>
<dbReference type="InterPro" id="IPR035986">
    <property type="entry name" value="PKD_dom_sf"/>
</dbReference>
<dbReference type="SMART" id="SM00409">
    <property type="entry name" value="IG"/>
    <property type="match status" value="13"/>
</dbReference>
<feature type="domain" description="PKD" evidence="6">
    <location>
        <begin position="1270"/>
        <end position="1350"/>
    </location>
</feature>
<dbReference type="SMART" id="SM00736">
    <property type="entry name" value="CADG"/>
    <property type="match status" value="3"/>
</dbReference>
<feature type="domain" description="PKD" evidence="6">
    <location>
        <begin position="91"/>
        <end position="145"/>
    </location>
</feature>
<evidence type="ECO:0000313" key="10">
    <source>
        <dbReference type="Proteomes" id="UP000320055"/>
    </source>
</evidence>
<proteinExistence type="predicted"/>
<dbReference type="PANTHER" id="PTHR46730:SF4">
    <property type="entry name" value="POLYCYSTIC KIDNEY DISEASE PROTEIN 1-LIKE 1"/>
    <property type="match status" value="1"/>
</dbReference>
<feature type="domain" description="Ig-like" evidence="8">
    <location>
        <begin position="1355"/>
        <end position="1433"/>
    </location>
</feature>
<dbReference type="PROSITE" id="PS50268">
    <property type="entry name" value="CADHERIN_2"/>
    <property type="match status" value="1"/>
</dbReference>
<feature type="domain" description="Ig-like" evidence="8">
    <location>
        <begin position="325"/>
        <end position="405"/>
    </location>
</feature>
<dbReference type="GO" id="GO:0005509">
    <property type="term" value="F:calcium ion binding"/>
    <property type="evidence" value="ECO:0007669"/>
    <property type="project" value="InterPro"/>
</dbReference>
<dbReference type="InterPro" id="IPR000601">
    <property type="entry name" value="PKD_dom"/>
</dbReference>
<dbReference type="SMART" id="SM00089">
    <property type="entry name" value="PKD"/>
    <property type="match status" value="21"/>
</dbReference>
<keyword evidence="2" id="KW-0812">Transmembrane</keyword>
<protein>
    <submittedName>
        <fullName evidence="9">Outer membrane adhesin like proteiin</fullName>
    </submittedName>
</protein>
<feature type="domain" description="PKD" evidence="6">
    <location>
        <begin position="783"/>
        <end position="840"/>
    </location>
</feature>
<dbReference type="Proteomes" id="UP000320055">
    <property type="component" value="Unassembled WGS sequence"/>
</dbReference>
<dbReference type="Gene3D" id="2.60.40.10">
    <property type="entry name" value="Immunoglobulins"/>
    <property type="match status" value="21"/>
</dbReference>
<feature type="domain" description="PKD" evidence="6">
    <location>
        <begin position="1553"/>
        <end position="1607"/>
    </location>
</feature>
<evidence type="ECO:0000259" key="7">
    <source>
        <dbReference type="PROSITE" id="PS50268"/>
    </source>
</evidence>
<keyword evidence="4" id="KW-1133">Transmembrane helix</keyword>
<feature type="domain" description="Ig-like" evidence="8">
    <location>
        <begin position="1015"/>
        <end position="1094"/>
    </location>
</feature>
<feature type="domain" description="PKD" evidence="6">
    <location>
        <begin position="1185"/>
        <end position="1265"/>
    </location>
</feature>
<evidence type="ECO:0000256" key="1">
    <source>
        <dbReference type="ARBA" id="ARBA00004141"/>
    </source>
</evidence>
<accession>A0A563W274</accession>
<dbReference type="GO" id="GO:0006816">
    <property type="term" value="P:calcium ion transport"/>
    <property type="evidence" value="ECO:0007669"/>
    <property type="project" value="TreeGrafter"/>
</dbReference>
<keyword evidence="10" id="KW-1185">Reference proteome</keyword>
<feature type="domain" description="PKD" evidence="6">
    <location>
        <begin position="410"/>
        <end position="495"/>
    </location>
</feature>
<dbReference type="NCBIfam" id="NF012211">
    <property type="entry name" value="tand_rpt_95"/>
    <property type="match status" value="1"/>
</dbReference>
<feature type="domain" description="PKD" evidence="6">
    <location>
        <begin position="325"/>
        <end position="406"/>
    </location>
</feature>
<dbReference type="EMBL" id="CAACVJ010000604">
    <property type="protein sequence ID" value="VEP17781.1"/>
    <property type="molecule type" value="Genomic_DNA"/>
</dbReference>
<feature type="domain" description="PKD" evidence="6">
    <location>
        <begin position="1123"/>
        <end position="1180"/>
    </location>
</feature>
<dbReference type="GO" id="GO:0005261">
    <property type="term" value="F:monoatomic cation channel activity"/>
    <property type="evidence" value="ECO:0007669"/>
    <property type="project" value="TreeGrafter"/>
</dbReference>
<feature type="domain" description="PKD" evidence="6">
    <location>
        <begin position="500"/>
        <end position="585"/>
    </location>
</feature>
<dbReference type="GO" id="GO:0005886">
    <property type="term" value="C:plasma membrane"/>
    <property type="evidence" value="ECO:0007669"/>
    <property type="project" value="TreeGrafter"/>
</dbReference>
<dbReference type="GO" id="GO:0007156">
    <property type="term" value="P:homophilic cell adhesion via plasma membrane adhesion molecules"/>
    <property type="evidence" value="ECO:0007669"/>
    <property type="project" value="InterPro"/>
</dbReference>
<reference evidence="9 10" key="1">
    <citation type="submission" date="2019-01" db="EMBL/GenBank/DDBJ databases">
        <authorList>
            <person name="Brito A."/>
        </authorList>
    </citation>
    <scope>NUCLEOTIDE SEQUENCE [LARGE SCALE GENOMIC DNA]</scope>
    <source>
        <strain evidence="9">1</strain>
    </source>
</reference>
<feature type="domain" description="PKD" evidence="6">
    <location>
        <begin position="1732"/>
        <end position="1789"/>
    </location>
</feature>
<feature type="domain" description="PKD" evidence="6">
    <location>
        <begin position="845"/>
        <end position="925"/>
    </location>
</feature>
<keyword evidence="5" id="KW-0472">Membrane</keyword>
<organism evidence="9 10">
    <name type="scientific">Hyella patelloides LEGE 07179</name>
    <dbReference type="NCBI Taxonomy" id="945734"/>
    <lineage>
        <taxon>Bacteria</taxon>
        <taxon>Bacillati</taxon>
        <taxon>Cyanobacteriota</taxon>
        <taxon>Cyanophyceae</taxon>
        <taxon>Pleurocapsales</taxon>
        <taxon>Hyellaceae</taxon>
        <taxon>Hyella</taxon>
    </lineage>
</organism>
<feature type="domain" description="PKD" evidence="6">
    <location>
        <begin position="1464"/>
        <end position="1522"/>
    </location>
</feature>
<comment type="subcellular location">
    <subcellularLocation>
        <location evidence="1">Membrane</location>
        <topology evidence="1">Multi-pass membrane protein</topology>
    </subcellularLocation>
</comment>
<sequence length="2191" mass="230823">MSASLQIQNQPSNGTAIFRPDGQISYVSVPGFAGNDSFTYVVQDNDGQLSNPATVSIAVNNVAPTIEDIQLPDTIIEGTKITIDANVTDPGNDQLTYTWLIDGQSTNTPQPTINRTFIDNGIYNATLTVTDPHGGSDSQTFDITVDNAAPVVDAGTDRTLDEGETITLSGTYSDRGINDTHTLEWEFDDGTIIEAQTAERVYSEPGTYTATFTVTDNDGASSSETITITVNNVAPTITSLTGDSNLNEGDTATFNVEATDPSNGELTYTWDFGDGTPQLSASSDRDPITHTYTDNGNYTVTLTVEDENGASTSQTLDIVVNNVAPAIASIDGATTAEEGETITYTASVSDPGDDELTYNWSVNGSPIEGNSPTIDPTFTDNGTYNLSLTVTDDDGAATTSELEVTVNNVPPLIEIAPTITGNEGEAITFNPTLEDPGNDTLTVTLDFGDSSESVTAYSNGFPVTHTYADNGNYTATLTVTDDDGATTTSTIDVTVNNLAPIITSLTGDTEVNEGETAQFNAVASDSPNDTLTYTLDFGDGSPQLTVNNNGLPVSHEYLDNGNYTITLTVTDDDGASTNQTLDVVVNNVAPVINEIVGDTDVLEGEEVSYTAIASDSGNDTLTYIWDFGDRSTAFGENVTHTFTDNGNYTITLTVSDDDGASTISTIDVTVNNVTPVINEIIGNTDVLEGEEVTYSAIAIDSGNDTLSYNWNFGDGMGAEGQNITHTFADNGNYTITLTVTDDDGASTNSTLDVTVNNVAPTIMEIVGNTNVNEGEEVSYTAIASDSGNDTLTYTWNFGDGSTAEGIDVTHTFIDNGNYTITLTVSDDDGAATNQTLDVTVNNVAPTITEIVGDTDVLEGEEVTYTAIASDNGNDSLTYSWDFGDNNTATGIDVTHTFADNGNYTITLTVTDDDGGTATSTKEVTVNNVAPTITEIIGKQDVNEGEEVTYSASATDPGDDTLTYTWDFGDGNIANGENVTHTFTDNGSYTITLTVSDDDGASTISTIDVTVNNVAPTITEIVGDTDVNEGEEVNYSAIASDSGNDTLTYSWDFGDGNTAEGENVTHTFADNGSYTITLTVTDDDGGTATSTKEVTVNNVAPTITEIVGDTDVLEGEEVNYTAIASDNGNDTLTYNWDFGDGNIANGQDVNHTFADNGNYTITLTVTDDDGASITSTKEVTVNNVAPTITEIVGDTDVNEGEEVTYSASATDPGDDTLTYTWDFGDGTEANGQDVTHTFADNGNYTITLTVTDDDGAATNQTLDVAVNNVAPVINEIIGDTDVNEGEEVTYTAIASDNGNDTLTYTWDFGDGKGANGENVTHTFADNGNYTITLTVTDDDGASITSTKEVTVNNVAPTITEIVGNTEVNEGEETTYSAIASDSGDDTITYSWNFGDGSDSFEGESVNHVFADNGEYTIALTVTDSDGASTTQTLNVTVNNVAPTITEIIGNTNILEGEEVSYSAIASDSGNDTLTYTWNFGDGSTAEGIDVTHTFTNNGSYTISLTVTDDDGAGATSTLNVTVENVAPTITSFTGDNAIDEGDVARFAVIANDPGNDTLTYAWDFGDGSEILSGENVSHLFADNGLYDVSVTVTDDDGASVTQSLTITVNNVTPTTDPWLDKASNEGEIVSFNATFSDPGILDNHTVEWDFGDGSEIITETIASSKQTTYDLQQTHTYTDDGIYTVTLTISDDDGGVATNTMTVTVNNTAPVITSLTGDTDIDEGQIANFSAVATDAGNDTLTYSWDFGSRNTVEGANVTHVFTDNGDYTVTLTVTDDDGAATTSTLEVRVNNVAPTITEISYGEIAEGVSTQFTAMANDPGDDTLTYSWNFGDDSSPVTGKTVNHLFVDNGDYTITLTVTDDDGGVTTSQIAVTATEVFNIKAEGKIRINGRSDFDGEVLNFEDDTRLYAGEGFTINGNQTLPVLRDSAGNPIQVNGKSVLVDRAVTVGPNYTESQASASSRRYANLIPPQVIDELAVNVPEHSELVSSQLTTLIPEGTSEIIFNPQQNPLNNVSDWQNYFPATGTFAQPTVVRITSGNLNIPSNVALSNYVIILDNGSINFNGSGHTLDDTALILNNGSINLASVQSRNLSILASGSINMNGGARFAGDTLIASGNSNGQINFNGATVNNEPSYLTVISQGNITFNGSSTTIGEFLTRKNFTFNGSSHLIGSIQAQGNITINGRATITNFS</sequence>
<feature type="domain" description="PKD" evidence="6">
    <location>
        <begin position="171"/>
        <end position="230"/>
    </location>
</feature>
<evidence type="ECO:0000259" key="8">
    <source>
        <dbReference type="PROSITE" id="PS50835"/>
    </source>
</evidence>
<dbReference type="Pfam" id="PF17963">
    <property type="entry name" value="Big_9"/>
    <property type="match status" value="1"/>
</dbReference>
<dbReference type="InterPro" id="IPR007110">
    <property type="entry name" value="Ig-like_dom"/>
</dbReference>
<keyword evidence="3" id="KW-0677">Repeat</keyword>
<feature type="domain" description="PKD" evidence="6">
    <location>
        <begin position="701"/>
        <end position="755"/>
    </location>
</feature>
<feature type="domain" description="PKD" evidence="6">
    <location>
        <begin position="1378"/>
        <end position="1436"/>
    </location>
</feature>
<feature type="domain" description="Ig-like" evidence="8">
    <location>
        <begin position="845"/>
        <end position="924"/>
    </location>
</feature>
<dbReference type="InterPro" id="IPR022409">
    <property type="entry name" value="PKD/Chitinase_dom"/>
</dbReference>
<feature type="domain" description="PKD" evidence="6">
    <location>
        <begin position="613"/>
        <end position="670"/>
    </location>
</feature>
<feature type="domain" description="Cadherin" evidence="7">
    <location>
        <begin position="203"/>
        <end position="378"/>
    </location>
</feature>
<evidence type="ECO:0000256" key="3">
    <source>
        <dbReference type="ARBA" id="ARBA00022737"/>
    </source>
</evidence>
<dbReference type="InterPro" id="IPR013783">
    <property type="entry name" value="Ig-like_fold"/>
</dbReference>
<evidence type="ECO:0000313" key="9">
    <source>
        <dbReference type="EMBL" id="VEP17781.1"/>
    </source>
</evidence>
<name>A0A563W274_9CYAN</name>
<feature type="domain" description="PKD" evidence="6">
    <location>
        <begin position="1038"/>
        <end position="1095"/>
    </location>
</feature>
<feature type="domain" description="PKD" evidence="6">
    <location>
        <begin position="952"/>
        <end position="1010"/>
    </location>
</feature>
<feature type="domain" description="PKD" evidence="6">
    <location>
        <begin position="1615"/>
        <end position="1704"/>
    </location>
</feature>